<dbReference type="EMBL" id="HG721373">
    <property type="protein sequence ID" value="CDJ60140.1"/>
    <property type="molecule type" value="Genomic_DNA"/>
</dbReference>
<reference evidence="1" key="1">
    <citation type="submission" date="2013-10" db="EMBL/GenBank/DDBJ databases">
        <title>Genomic analysis of the causative agents of coccidiosis in chickens.</title>
        <authorList>
            <person name="Reid A.J."/>
            <person name="Blake D."/>
            <person name="Billington K."/>
            <person name="Browne H."/>
            <person name="Dunn M."/>
            <person name="Hung S."/>
            <person name="Kawahara F."/>
            <person name="Miranda-Saavedra D."/>
            <person name="Mourier T."/>
            <person name="Nagra H."/>
            <person name="Otto T.D."/>
            <person name="Rawlings N."/>
            <person name="Sanchez A."/>
            <person name="Sanders M."/>
            <person name="Subramaniam C."/>
            <person name="Tay Y."/>
            <person name="Dear P."/>
            <person name="Doerig C."/>
            <person name="Gruber A."/>
            <person name="Parkinson J."/>
            <person name="Shirley M."/>
            <person name="Wan K.L."/>
            <person name="Berriman M."/>
            <person name="Tomley F."/>
            <person name="Pain A."/>
        </authorList>
    </citation>
    <scope>NUCLEOTIDE SEQUENCE [LARGE SCALE GENOMIC DNA]</scope>
    <source>
        <strain evidence="1">Weybridge</strain>
    </source>
</reference>
<accession>U6MEQ7</accession>
<dbReference type="GeneID" id="25336772"/>
<evidence type="ECO:0000313" key="1">
    <source>
        <dbReference type="EMBL" id="CDJ60140.1"/>
    </source>
</evidence>
<dbReference type="OrthoDB" id="363546at2759"/>
<gene>
    <name evidence="1" type="ORF">EMWEY_00027860</name>
</gene>
<name>U6MEQ7_EIMMA</name>
<dbReference type="VEuPathDB" id="ToxoDB:EMWEY_00027860"/>
<reference evidence="1" key="2">
    <citation type="submission" date="2013-10" db="EMBL/GenBank/DDBJ databases">
        <authorList>
            <person name="Aslett M."/>
        </authorList>
    </citation>
    <scope>NUCLEOTIDE SEQUENCE [LARGE SCALE GENOMIC DNA]</scope>
    <source>
        <strain evidence="1">Weybridge</strain>
    </source>
</reference>
<sequence length="171" mass="19747">MAAQGTGAPAAEAKEGPRRPLNYAELSKDSLRAVTMENGLQQSAIYWETGHRTWLPFWASFTQKFTWKIIDDQIRRFLGFTSPVTTEPFIFYNSPHIYMRQYVGDPDVHLTVPLSVRWRFAFSPAGTETFEDYDKQVQDAFYERAVSADQRREKQRAVDAILKCAEEADKR</sequence>
<organism evidence="1 2">
    <name type="scientific">Eimeria maxima</name>
    <name type="common">Coccidian parasite</name>
    <dbReference type="NCBI Taxonomy" id="5804"/>
    <lineage>
        <taxon>Eukaryota</taxon>
        <taxon>Sar</taxon>
        <taxon>Alveolata</taxon>
        <taxon>Apicomplexa</taxon>
        <taxon>Conoidasida</taxon>
        <taxon>Coccidia</taxon>
        <taxon>Eucoccidiorida</taxon>
        <taxon>Eimeriorina</taxon>
        <taxon>Eimeriidae</taxon>
        <taxon>Eimeria</taxon>
    </lineage>
</organism>
<dbReference type="Proteomes" id="UP000030763">
    <property type="component" value="Unassembled WGS sequence"/>
</dbReference>
<keyword evidence="2" id="KW-1185">Reference proteome</keyword>
<protein>
    <submittedName>
        <fullName evidence="1">Uncharacterized protein</fullName>
    </submittedName>
</protein>
<evidence type="ECO:0000313" key="2">
    <source>
        <dbReference type="Proteomes" id="UP000030763"/>
    </source>
</evidence>
<dbReference type="OMA" id="WETGHRS"/>
<proteinExistence type="predicted"/>
<dbReference type="RefSeq" id="XP_013336785.1">
    <property type="nucleotide sequence ID" value="XM_013481331.1"/>
</dbReference>
<dbReference type="AlphaFoldDB" id="U6MEQ7"/>